<evidence type="ECO:0000313" key="2">
    <source>
        <dbReference type="Proteomes" id="UP000315400"/>
    </source>
</evidence>
<organism evidence="1 2">
    <name type="scientific">Spiribacter salinus</name>
    <dbReference type="NCBI Taxonomy" id="1335746"/>
    <lineage>
        <taxon>Bacteria</taxon>
        <taxon>Pseudomonadati</taxon>
        <taxon>Pseudomonadota</taxon>
        <taxon>Gammaproteobacteria</taxon>
        <taxon>Chromatiales</taxon>
        <taxon>Ectothiorhodospiraceae</taxon>
        <taxon>Spiribacter</taxon>
    </lineage>
</organism>
<dbReference type="Proteomes" id="UP000315400">
    <property type="component" value="Unassembled WGS sequence"/>
</dbReference>
<sequence>MDTFNVTLSTGQAKAKQKIRMTEMAKYKGLAKSILTDTGLISGGGILKAASGKQAAREVAINSDITALAMEGLDGDQVVKLIGFFLSALEHVEGCDDWGEMGQDAREDWIDLNLNPADLIAGFIQIWIVYQGINARGVKRG</sequence>
<accession>A0A540VRT1</accession>
<dbReference type="EMBL" id="VIFK01000066">
    <property type="protein sequence ID" value="TQE99376.1"/>
    <property type="molecule type" value="Genomic_DNA"/>
</dbReference>
<proteinExistence type="predicted"/>
<evidence type="ECO:0000313" key="1">
    <source>
        <dbReference type="EMBL" id="TQE99376.1"/>
    </source>
</evidence>
<gene>
    <name evidence="1" type="ORF">FKY71_08890</name>
</gene>
<protein>
    <submittedName>
        <fullName evidence="1">Uncharacterized protein</fullName>
    </submittedName>
</protein>
<dbReference type="AlphaFoldDB" id="A0A540VRT1"/>
<reference evidence="1 2" key="1">
    <citation type="submission" date="2019-06" db="EMBL/GenBank/DDBJ databases">
        <title>Metagenome assembled Genome of Spiribacter salinus SL48-SHIP from the microbial mat of Salt Lake 48 (Novosibirsk region, Russia).</title>
        <authorList>
            <person name="Shipova A."/>
            <person name="Rozanov A.S."/>
            <person name="Bryanskaya A.V."/>
            <person name="Peltek S.E."/>
        </authorList>
    </citation>
    <scope>NUCLEOTIDE SEQUENCE [LARGE SCALE GENOMIC DNA]</scope>
    <source>
        <strain evidence="1">SL48-SHIP-2</strain>
    </source>
</reference>
<name>A0A540VRT1_9GAMM</name>
<comment type="caution">
    <text evidence="1">The sequence shown here is derived from an EMBL/GenBank/DDBJ whole genome shotgun (WGS) entry which is preliminary data.</text>
</comment>